<dbReference type="HOGENOM" id="CLU_2546125_0_0_1"/>
<keyword evidence="3" id="KW-1185">Reference proteome</keyword>
<protein>
    <submittedName>
        <fullName evidence="1 2">Uncharacterized protein</fullName>
    </submittedName>
</protein>
<evidence type="ECO:0000313" key="1">
    <source>
        <dbReference type="EMBL" id="KEH16125.1"/>
    </source>
</evidence>
<reference evidence="1 3" key="2">
    <citation type="journal article" date="2014" name="BMC Genomics">
        <title>An improved genome release (version Mt4.0) for the model legume Medicago truncatula.</title>
        <authorList>
            <person name="Tang H."/>
            <person name="Krishnakumar V."/>
            <person name="Bidwell S."/>
            <person name="Rosen B."/>
            <person name="Chan A."/>
            <person name="Zhou S."/>
            <person name="Gentzbittel L."/>
            <person name="Childs K.L."/>
            <person name="Yandell M."/>
            <person name="Gundlach H."/>
            <person name="Mayer K.F."/>
            <person name="Schwartz D.C."/>
            <person name="Town C.D."/>
        </authorList>
    </citation>
    <scope>GENOME REANNOTATION</scope>
    <source>
        <strain evidence="1">A17</strain>
        <strain evidence="2 3">cv. Jemalong A17</strain>
    </source>
</reference>
<organism evidence="1 3">
    <name type="scientific">Medicago truncatula</name>
    <name type="common">Barrel medic</name>
    <name type="synonym">Medicago tribuloides</name>
    <dbReference type="NCBI Taxonomy" id="3880"/>
    <lineage>
        <taxon>Eukaryota</taxon>
        <taxon>Viridiplantae</taxon>
        <taxon>Streptophyta</taxon>
        <taxon>Embryophyta</taxon>
        <taxon>Tracheophyta</taxon>
        <taxon>Spermatophyta</taxon>
        <taxon>Magnoliopsida</taxon>
        <taxon>eudicotyledons</taxon>
        <taxon>Gunneridae</taxon>
        <taxon>Pentapetalae</taxon>
        <taxon>rosids</taxon>
        <taxon>fabids</taxon>
        <taxon>Fabales</taxon>
        <taxon>Fabaceae</taxon>
        <taxon>Papilionoideae</taxon>
        <taxon>50 kb inversion clade</taxon>
        <taxon>NPAAA clade</taxon>
        <taxon>Hologalegina</taxon>
        <taxon>IRL clade</taxon>
        <taxon>Trifolieae</taxon>
        <taxon>Medicago</taxon>
    </lineage>
</organism>
<dbReference type="EnsemblPlants" id="KEH16125">
    <property type="protein sequence ID" value="KEH16125"/>
    <property type="gene ID" value="MTR_0317s0050"/>
</dbReference>
<evidence type="ECO:0000313" key="3">
    <source>
        <dbReference type="Proteomes" id="UP000002051"/>
    </source>
</evidence>
<dbReference type="PaxDb" id="3880-AES97326"/>
<name>A0A072TRC2_MEDTR</name>
<dbReference type="AlphaFoldDB" id="A0A072TRC2"/>
<reference evidence="2" key="3">
    <citation type="submission" date="2015-06" db="UniProtKB">
        <authorList>
            <consortium name="EnsemblPlants"/>
        </authorList>
    </citation>
    <scope>IDENTIFICATION</scope>
    <source>
        <strain evidence="2">cv. Jemalong A17</strain>
    </source>
</reference>
<reference evidence="1 3" key="1">
    <citation type="journal article" date="2011" name="Nature">
        <title>The Medicago genome provides insight into the evolution of rhizobial symbioses.</title>
        <authorList>
            <person name="Young N.D."/>
            <person name="Debelle F."/>
            <person name="Oldroyd G.E."/>
            <person name="Geurts R."/>
            <person name="Cannon S.B."/>
            <person name="Udvardi M.K."/>
            <person name="Benedito V.A."/>
            <person name="Mayer K.F."/>
            <person name="Gouzy J."/>
            <person name="Schoof H."/>
            <person name="Van de Peer Y."/>
            <person name="Proost S."/>
            <person name="Cook D.R."/>
            <person name="Meyers B.C."/>
            <person name="Spannagl M."/>
            <person name="Cheung F."/>
            <person name="De Mita S."/>
            <person name="Krishnakumar V."/>
            <person name="Gundlach H."/>
            <person name="Zhou S."/>
            <person name="Mudge J."/>
            <person name="Bharti A.K."/>
            <person name="Murray J.D."/>
            <person name="Naoumkina M.A."/>
            <person name="Rosen B."/>
            <person name="Silverstein K.A."/>
            <person name="Tang H."/>
            <person name="Rombauts S."/>
            <person name="Zhao P.X."/>
            <person name="Zhou P."/>
            <person name="Barbe V."/>
            <person name="Bardou P."/>
            <person name="Bechner M."/>
            <person name="Bellec A."/>
            <person name="Berger A."/>
            <person name="Berges H."/>
            <person name="Bidwell S."/>
            <person name="Bisseling T."/>
            <person name="Choisne N."/>
            <person name="Couloux A."/>
            <person name="Denny R."/>
            <person name="Deshpande S."/>
            <person name="Dai X."/>
            <person name="Doyle J.J."/>
            <person name="Dudez A.M."/>
            <person name="Farmer A.D."/>
            <person name="Fouteau S."/>
            <person name="Franken C."/>
            <person name="Gibelin C."/>
            <person name="Gish J."/>
            <person name="Goldstein S."/>
            <person name="Gonzalez A.J."/>
            <person name="Green P.J."/>
            <person name="Hallab A."/>
            <person name="Hartog M."/>
            <person name="Hua A."/>
            <person name="Humphray S.J."/>
            <person name="Jeong D.H."/>
            <person name="Jing Y."/>
            <person name="Jocker A."/>
            <person name="Kenton S.M."/>
            <person name="Kim D.J."/>
            <person name="Klee K."/>
            <person name="Lai H."/>
            <person name="Lang C."/>
            <person name="Lin S."/>
            <person name="Macmil S.L."/>
            <person name="Magdelenat G."/>
            <person name="Matthews L."/>
            <person name="McCorrison J."/>
            <person name="Monaghan E.L."/>
            <person name="Mun J.H."/>
            <person name="Najar F.Z."/>
            <person name="Nicholson C."/>
            <person name="Noirot C."/>
            <person name="O'Bleness M."/>
            <person name="Paule C.R."/>
            <person name="Poulain J."/>
            <person name="Prion F."/>
            <person name="Qin B."/>
            <person name="Qu C."/>
            <person name="Retzel E.F."/>
            <person name="Riddle C."/>
            <person name="Sallet E."/>
            <person name="Samain S."/>
            <person name="Samson N."/>
            <person name="Sanders I."/>
            <person name="Saurat O."/>
            <person name="Scarpelli C."/>
            <person name="Schiex T."/>
            <person name="Segurens B."/>
            <person name="Severin A.J."/>
            <person name="Sherrier D.J."/>
            <person name="Shi R."/>
            <person name="Sims S."/>
            <person name="Singer S.R."/>
            <person name="Sinharoy S."/>
            <person name="Sterck L."/>
            <person name="Viollet A."/>
            <person name="Wang B.B."/>
            <person name="Wang K."/>
            <person name="Wang M."/>
            <person name="Wang X."/>
            <person name="Warfsmann J."/>
            <person name="Weissenbach J."/>
            <person name="White D.D."/>
            <person name="White J.D."/>
            <person name="Wiley G.B."/>
            <person name="Wincker P."/>
            <person name="Xing Y."/>
            <person name="Yang L."/>
            <person name="Yao Z."/>
            <person name="Ying F."/>
            <person name="Zhai J."/>
            <person name="Zhou L."/>
            <person name="Zuber A."/>
            <person name="Denarie J."/>
            <person name="Dixon R.A."/>
            <person name="May G.D."/>
            <person name="Schwartz D.C."/>
            <person name="Rogers J."/>
            <person name="Quetier F."/>
            <person name="Town C.D."/>
            <person name="Roe B.A."/>
        </authorList>
    </citation>
    <scope>NUCLEOTIDE SEQUENCE [LARGE SCALE GENOMIC DNA]</scope>
    <source>
        <strain evidence="1">A17</strain>
        <strain evidence="2 3">cv. Jemalong A17</strain>
    </source>
</reference>
<dbReference type="Proteomes" id="UP000002051">
    <property type="component" value="Unassembled WGS sequence"/>
</dbReference>
<gene>
    <name evidence="1" type="ORF">MTR_0317s0050</name>
</gene>
<accession>A0A072TRC2</accession>
<evidence type="ECO:0000313" key="2">
    <source>
        <dbReference type="EnsemblPlants" id="KEH16125"/>
    </source>
</evidence>
<dbReference type="EMBL" id="KL403042">
    <property type="protein sequence ID" value="KEH16125.1"/>
    <property type="molecule type" value="Genomic_DNA"/>
</dbReference>
<proteinExistence type="predicted"/>
<sequence>MPMPPSTPPLESIRLRCITTIILAAPTLANPQSVLISPHPVLIPTQHFLLAQIRTSTLLSHFCSSLNQNLCFSSSSLPPLRPL</sequence>